<accession>A0A388MAB9</accession>
<dbReference type="EMBL" id="BFEA01000915">
    <property type="protein sequence ID" value="GBG91518.1"/>
    <property type="molecule type" value="Genomic_DNA"/>
</dbReference>
<name>A0A388MAB9_CHABU</name>
<dbReference type="AlphaFoldDB" id="A0A388MAB9"/>
<gene>
    <name evidence="1" type="ORF">CBR_g52552</name>
</gene>
<dbReference type="SUPFAM" id="SSF51126">
    <property type="entry name" value="Pectin lyase-like"/>
    <property type="match status" value="1"/>
</dbReference>
<dbReference type="Gene3D" id="2.160.20.10">
    <property type="entry name" value="Single-stranded right-handed beta-helix, Pectin lyase-like"/>
    <property type="match status" value="1"/>
</dbReference>
<sequence length="302" mass="32149">MSHSGKHAIPSLRSTIATLHAFFLSPICNTLAGGHTHSFPTLLRFTFAPSGARCRVRTRACLRLWQEVRRPCLRARRASRLVLLSLDGYGGGVKAAAGVVAAAEARRGLSTSMPTPEARLRAAMTNPNTTIVRLTFDIRLTSDLPYMTCLNLTVIGNCRTDFGLPRLCQINGGDRFGGFAGAEEPIILTLQNVLMSHFTLSKENPRSVIAGGGTIVVKNCLFQNNTGGGGVLFGAIMSTVTIENSTFIGNNGTAIGGTFLNVYLKEVVFRSNIGGSVISLNRGMVDGERCEFEANAGGAVSV</sequence>
<dbReference type="InterPro" id="IPR011050">
    <property type="entry name" value="Pectin_lyase_fold/virulence"/>
</dbReference>
<evidence type="ECO:0000313" key="2">
    <source>
        <dbReference type="Proteomes" id="UP000265515"/>
    </source>
</evidence>
<dbReference type="Proteomes" id="UP000265515">
    <property type="component" value="Unassembled WGS sequence"/>
</dbReference>
<comment type="caution">
    <text evidence="1">The sequence shown here is derived from an EMBL/GenBank/DDBJ whole genome shotgun (WGS) entry which is preliminary data.</text>
</comment>
<evidence type="ECO:0008006" key="3">
    <source>
        <dbReference type="Google" id="ProtNLM"/>
    </source>
</evidence>
<protein>
    <recommendedName>
        <fullName evidence="3">Right handed beta helix domain-containing protein</fullName>
    </recommendedName>
</protein>
<keyword evidence="2" id="KW-1185">Reference proteome</keyword>
<dbReference type="Gramene" id="GBG91518">
    <property type="protein sequence ID" value="GBG91518"/>
    <property type="gene ID" value="CBR_g52552"/>
</dbReference>
<organism evidence="1 2">
    <name type="scientific">Chara braunii</name>
    <name type="common">Braun's stonewort</name>
    <dbReference type="NCBI Taxonomy" id="69332"/>
    <lineage>
        <taxon>Eukaryota</taxon>
        <taxon>Viridiplantae</taxon>
        <taxon>Streptophyta</taxon>
        <taxon>Charophyceae</taxon>
        <taxon>Charales</taxon>
        <taxon>Characeae</taxon>
        <taxon>Chara</taxon>
    </lineage>
</organism>
<evidence type="ECO:0000313" key="1">
    <source>
        <dbReference type="EMBL" id="GBG91518.1"/>
    </source>
</evidence>
<reference evidence="1 2" key="1">
    <citation type="journal article" date="2018" name="Cell">
        <title>The Chara Genome: Secondary Complexity and Implications for Plant Terrestrialization.</title>
        <authorList>
            <person name="Nishiyama T."/>
            <person name="Sakayama H."/>
            <person name="Vries J.D."/>
            <person name="Buschmann H."/>
            <person name="Saint-Marcoux D."/>
            <person name="Ullrich K.K."/>
            <person name="Haas F.B."/>
            <person name="Vanderstraeten L."/>
            <person name="Becker D."/>
            <person name="Lang D."/>
            <person name="Vosolsobe S."/>
            <person name="Rombauts S."/>
            <person name="Wilhelmsson P.K.I."/>
            <person name="Janitza P."/>
            <person name="Kern R."/>
            <person name="Heyl A."/>
            <person name="Rumpler F."/>
            <person name="Villalobos L.I.A.C."/>
            <person name="Clay J.M."/>
            <person name="Skokan R."/>
            <person name="Toyoda A."/>
            <person name="Suzuki Y."/>
            <person name="Kagoshima H."/>
            <person name="Schijlen E."/>
            <person name="Tajeshwar N."/>
            <person name="Catarino B."/>
            <person name="Hetherington A.J."/>
            <person name="Saltykova A."/>
            <person name="Bonnot C."/>
            <person name="Breuninger H."/>
            <person name="Symeonidi A."/>
            <person name="Radhakrishnan G.V."/>
            <person name="Van Nieuwerburgh F."/>
            <person name="Deforce D."/>
            <person name="Chang C."/>
            <person name="Karol K.G."/>
            <person name="Hedrich R."/>
            <person name="Ulvskov P."/>
            <person name="Glockner G."/>
            <person name="Delwiche C.F."/>
            <person name="Petrasek J."/>
            <person name="Van de Peer Y."/>
            <person name="Friml J."/>
            <person name="Beilby M."/>
            <person name="Dolan L."/>
            <person name="Kohara Y."/>
            <person name="Sugano S."/>
            <person name="Fujiyama A."/>
            <person name="Delaux P.-M."/>
            <person name="Quint M."/>
            <person name="TheiBen G."/>
            <person name="Hagemann M."/>
            <person name="Harholt J."/>
            <person name="Dunand C."/>
            <person name="Zachgo S."/>
            <person name="Langdale J."/>
            <person name="Maumus F."/>
            <person name="Straeten D.V.D."/>
            <person name="Gould S.B."/>
            <person name="Rensing S.A."/>
        </authorList>
    </citation>
    <scope>NUCLEOTIDE SEQUENCE [LARGE SCALE GENOMIC DNA]</scope>
    <source>
        <strain evidence="1 2">S276</strain>
    </source>
</reference>
<proteinExistence type="predicted"/>
<dbReference type="InterPro" id="IPR012334">
    <property type="entry name" value="Pectin_lyas_fold"/>
</dbReference>